<keyword evidence="3" id="KW-0677">Repeat</keyword>
<dbReference type="PROSITE" id="PS50294">
    <property type="entry name" value="WD_REPEATS_REGION"/>
    <property type="match status" value="1"/>
</dbReference>
<evidence type="ECO:0000256" key="3">
    <source>
        <dbReference type="ARBA" id="ARBA00022737"/>
    </source>
</evidence>
<dbReference type="InterPro" id="IPR001680">
    <property type="entry name" value="WD40_rpt"/>
</dbReference>
<evidence type="ECO:0000313" key="7">
    <source>
        <dbReference type="Proteomes" id="UP000692954"/>
    </source>
</evidence>
<dbReference type="GO" id="GO:0034511">
    <property type="term" value="F:U3 snoRNA binding"/>
    <property type="evidence" value="ECO:0007669"/>
    <property type="project" value="InterPro"/>
</dbReference>
<dbReference type="PANTHER" id="PTHR19865:SF0">
    <property type="entry name" value="U3 SMALL NUCLEOLAR RNA-INTERACTING PROTEIN 2"/>
    <property type="match status" value="1"/>
</dbReference>
<accession>A0A8S1LZT8</accession>
<reference evidence="6" key="1">
    <citation type="submission" date="2021-01" db="EMBL/GenBank/DDBJ databases">
        <authorList>
            <consortium name="Genoscope - CEA"/>
            <person name="William W."/>
        </authorList>
    </citation>
    <scope>NUCLEOTIDE SEQUENCE</scope>
</reference>
<dbReference type="GO" id="GO:0032040">
    <property type="term" value="C:small-subunit processome"/>
    <property type="evidence" value="ECO:0007669"/>
    <property type="project" value="TreeGrafter"/>
</dbReference>
<keyword evidence="7" id="KW-1185">Reference proteome</keyword>
<protein>
    <submittedName>
        <fullName evidence="6">Uncharacterized protein</fullName>
    </submittedName>
</protein>
<dbReference type="PANTHER" id="PTHR19865">
    <property type="entry name" value="U3 SMALL NUCLEOLAR RNA INTERACTING PROTEIN 2"/>
    <property type="match status" value="1"/>
</dbReference>
<evidence type="ECO:0000256" key="2">
    <source>
        <dbReference type="ARBA" id="ARBA00022574"/>
    </source>
</evidence>
<sequence length="514" mass="59418">MNNKQQTPLILTKNLSQQVCDLHKRQISGVCMEDVCKHFSRILCSDCQFTHQKCNLRMEIQQFQNELSYILNPELHKATCHYFPEHSKLLKYIDEQFDKAKNKFKHQILDLEQKQLAFILQEQGIIINSNQSNRWAQQLINMKNFNLSKQEYDSAVIMMKEKQSFDKTVVNEVKEIFDKLKILNKNVLGQIQVNFRLQNFNYDVQQLYDEATRTLNKTNNEQVYEIEDKIKQNRFKSLNGGHESEASIVAITESPSHLISGSDTGNIVGWLKPNYSLDFRIKANEGLSALTVAKLQDQYYLFAGGQGIITAFSLQSKLKIYNLNGHTQRISKLQSYSLRNLISASQDGTIKLWDLKERKYFKCFNAHQGAVSDFLLEKDLITVGQDGQINWIDLGNQTIKKSTQFQIPIFCIGQLQQGKYVLGMGDGSIKILKGTKTRDYKISESVIYRLLPLNSKQIVCYSGDGYLCVINLKKSSKIFKSPIQKDGQWQELCQIDKQMMIPYQGNIRVYQYKQ</sequence>
<evidence type="ECO:0000256" key="1">
    <source>
        <dbReference type="ARBA" id="ARBA00004123"/>
    </source>
</evidence>
<dbReference type="Proteomes" id="UP000692954">
    <property type="component" value="Unassembled WGS sequence"/>
</dbReference>
<evidence type="ECO:0000256" key="5">
    <source>
        <dbReference type="PROSITE-ProRule" id="PRU00221"/>
    </source>
</evidence>
<proteinExistence type="predicted"/>
<evidence type="ECO:0000256" key="4">
    <source>
        <dbReference type="ARBA" id="ARBA00023242"/>
    </source>
</evidence>
<dbReference type="PROSITE" id="PS50082">
    <property type="entry name" value="WD_REPEATS_2"/>
    <property type="match status" value="1"/>
</dbReference>
<dbReference type="OrthoDB" id="273067at2759"/>
<feature type="repeat" description="WD" evidence="5">
    <location>
        <begin position="323"/>
        <end position="363"/>
    </location>
</feature>
<dbReference type="PROSITE" id="PS00678">
    <property type="entry name" value="WD_REPEATS_1"/>
    <property type="match status" value="1"/>
</dbReference>
<organism evidence="6 7">
    <name type="scientific">Paramecium sonneborni</name>
    <dbReference type="NCBI Taxonomy" id="65129"/>
    <lineage>
        <taxon>Eukaryota</taxon>
        <taxon>Sar</taxon>
        <taxon>Alveolata</taxon>
        <taxon>Ciliophora</taxon>
        <taxon>Intramacronucleata</taxon>
        <taxon>Oligohymenophorea</taxon>
        <taxon>Peniculida</taxon>
        <taxon>Parameciidae</taxon>
        <taxon>Paramecium</taxon>
    </lineage>
</organism>
<comment type="subcellular location">
    <subcellularLocation>
        <location evidence="1">Nucleus</location>
    </subcellularLocation>
</comment>
<comment type="caution">
    <text evidence="6">The sequence shown here is derived from an EMBL/GenBank/DDBJ whole genome shotgun (WGS) entry which is preliminary data.</text>
</comment>
<dbReference type="SMART" id="SM00320">
    <property type="entry name" value="WD40"/>
    <property type="match status" value="3"/>
</dbReference>
<evidence type="ECO:0000313" key="6">
    <source>
        <dbReference type="EMBL" id="CAD8071585.1"/>
    </source>
</evidence>
<name>A0A8S1LZT8_9CILI</name>
<keyword evidence="2 5" id="KW-0853">WD repeat</keyword>
<dbReference type="EMBL" id="CAJJDN010000028">
    <property type="protein sequence ID" value="CAD8071585.1"/>
    <property type="molecule type" value="Genomic_DNA"/>
</dbReference>
<dbReference type="InterPro" id="IPR039241">
    <property type="entry name" value="Rrp9-like"/>
</dbReference>
<dbReference type="Pfam" id="PF00400">
    <property type="entry name" value="WD40"/>
    <property type="match status" value="1"/>
</dbReference>
<keyword evidence="4" id="KW-0539">Nucleus</keyword>
<dbReference type="InterPro" id="IPR019775">
    <property type="entry name" value="WD40_repeat_CS"/>
</dbReference>
<dbReference type="AlphaFoldDB" id="A0A8S1LZT8"/>
<gene>
    <name evidence="6" type="ORF">PSON_ATCC_30995.1.T0280133</name>
</gene>